<dbReference type="PANTHER" id="PTHR34815">
    <property type="entry name" value="LYSINE ACETYLTRANSFERASE"/>
    <property type="match status" value="1"/>
</dbReference>
<dbReference type="EMBL" id="JAVFHQ010000031">
    <property type="protein sequence ID" value="KAK4543561.1"/>
    <property type="molecule type" value="Genomic_DNA"/>
</dbReference>
<dbReference type="Proteomes" id="UP001324427">
    <property type="component" value="Unassembled WGS sequence"/>
</dbReference>
<dbReference type="InterPro" id="IPR053013">
    <property type="entry name" value="LAT"/>
</dbReference>
<sequence length="444" mass="47584">MTSTSTLPPKDSPDLHLVVATPEENLAQTNANSTEWRGALSLDAYLRREELLMQQDLAKDGGLTAWMLVYQPPGGSGSDGQSQRRVLCGCESFRKKALLAKAGRVEDVVAHGIASVFCPPAHRGRGYAGRMMSELGVRLKTWQVGQGGGEDDGQSSSSTNAFSVLYSDIGKQFYTARGWQPFPSAHIALPAATATPTKLAPSLPVTIIDGTRDITELCAIDARLLRQRLARSTAASASASASGRTAVALLPDRATLDWHHAREAFVATELHGDGDGGEAPAFLRSGGRGALVHVGGPEGSRRVWCYWTRVWTNPSEEAPDTLHILRIVVEDADEDEDNAADPDSTATDFTPASGEGVAQLQDSPVVQAIAVLLSAAQTEAERSGMAEVQVWNPTSITLAAAQLLDKASSAVVQREEESIASLLWYGEGSWRDVEWVCNEKYGWC</sequence>
<dbReference type="Gene3D" id="3.40.630.30">
    <property type="match status" value="1"/>
</dbReference>
<dbReference type="AlphaFoldDB" id="A0AAV9JEU8"/>
<evidence type="ECO:0000313" key="3">
    <source>
        <dbReference type="EMBL" id="KAK4543561.1"/>
    </source>
</evidence>
<feature type="region of interest" description="Disordered" evidence="1">
    <location>
        <begin position="334"/>
        <end position="355"/>
    </location>
</feature>
<dbReference type="InterPro" id="IPR016181">
    <property type="entry name" value="Acyl_CoA_acyltransferase"/>
</dbReference>
<gene>
    <name evidence="3" type="ORF">LTR36_005456</name>
</gene>
<evidence type="ECO:0000313" key="4">
    <source>
        <dbReference type="Proteomes" id="UP001324427"/>
    </source>
</evidence>
<name>A0AAV9JEU8_9PEZI</name>
<evidence type="ECO:0000256" key="1">
    <source>
        <dbReference type="SAM" id="MobiDB-lite"/>
    </source>
</evidence>
<accession>A0AAV9JEU8</accession>
<reference evidence="3 4" key="1">
    <citation type="submission" date="2021-11" db="EMBL/GenBank/DDBJ databases">
        <title>Black yeast isolated from Biological Soil Crust.</title>
        <authorList>
            <person name="Kurbessoian T."/>
        </authorList>
    </citation>
    <scope>NUCLEOTIDE SEQUENCE [LARGE SCALE GENOMIC DNA]</scope>
    <source>
        <strain evidence="3 4">CCFEE 5522</strain>
    </source>
</reference>
<dbReference type="PANTHER" id="PTHR34815:SF4">
    <property type="entry name" value="N-ACETYLTRANSFERASE DOMAIN-CONTAINING PROTEIN"/>
    <property type="match status" value="1"/>
</dbReference>
<evidence type="ECO:0000259" key="2">
    <source>
        <dbReference type="Pfam" id="PF22998"/>
    </source>
</evidence>
<protein>
    <recommendedName>
        <fullName evidence="2">LYC1 C-terminal domain-containing protein</fullName>
    </recommendedName>
</protein>
<dbReference type="SUPFAM" id="SSF55729">
    <property type="entry name" value="Acyl-CoA N-acyltransferases (Nat)"/>
    <property type="match status" value="1"/>
</dbReference>
<feature type="domain" description="LYC1 C-terminal" evidence="2">
    <location>
        <begin position="186"/>
        <end position="444"/>
    </location>
</feature>
<comment type="caution">
    <text evidence="3">The sequence shown here is derived from an EMBL/GenBank/DDBJ whole genome shotgun (WGS) entry which is preliminary data.</text>
</comment>
<proteinExistence type="predicted"/>
<dbReference type="InterPro" id="IPR055100">
    <property type="entry name" value="GNAT_LYC1-like"/>
</dbReference>
<organism evidence="3 4">
    <name type="scientific">Oleoguttula mirabilis</name>
    <dbReference type="NCBI Taxonomy" id="1507867"/>
    <lineage>
        <taxon>Eukaryota</taxon>
        <taxon>Fungi</taxon>
        <taxon>Dikarya</taxon>
        <taxon>Ascomycota</taxon>
        <taxon>Pezizomycotina</taxon>
        <taxon>Dothideomycetes</taxon>
        <taxon>Dothideomycetidae</taxon>
        <taxon>Mycosphaerellales</taxon>
        <taxon>Teratosphaeriaceae</taxon>
        <taxon>Oleoguttula</taxon>
    </lineage>
</organism>
<dbReference type="Pfam" id="PF22998">
    <property type="entry name" value="GNAT_LYC1-like"/>
    <property type="match status" value="1"/>
</dbReference>
<keyword evidence="4" id="KW-1185">Reference proteome</keyword>